<dbReference type="InterPro" id="IPR000683">
    <property type="entry name" value="Gfo/Idh/MocA-like_OxRdtase_N"/>
</dbReference>
<dbReference type="SUPFAM" id="SSF51735">
    <property type="entry name" value="NAD(P)-binding Rossmann-fold domains"/>
    <property type="match status" value="1"/>
</dbReference>
<dbReference type="Pfam" id="PF01408">
    <property type="entry name" value="GFO_IDH_MocA"/>
    <property type="match status" value="1"/>
</dbReference>
<accession>A0ABS5SC22</accession>
<keyword evidence="4" id="KW-1185">Reference proteome</keyword>
<proteinExistence type="predicted"/>
<reference evidence="3 4" key="1">
    <citation type="submission" date="2021-05" db="EMBL/GenBank/DDBJ databases">
        <title>The draft genome of Geobacter luticola JCM 17780.</title>
        <authorList>
            <person name="Xu Z."/>
            <person name="Masuda Y."/>
            <person name="Itoh H."/>
            <person name="Senoo K."/>
        </authorList>
    </citation>
    <scope>NUCLEOTIDE SEQUENCE [LARGE SCALE GENOMIC DNA]</scope>
    <source>
        <strain evidence="3 4">JCM 17780</strain>
    </source>
</reference>
<dbReference type="InterPro" id="IPR055170">
    <property type="entry name" value="GFO_IDH_MocA-like_dom"/>
</dbReference>
<dbReference type="RefSeq" id="WP_214174909.1">
    <property type="nucleotide sequence ID" value="NZ_JAHCVK010000002.1"/>
</dbReference>
<dbReference type="PANTHER" id="PTHR43377">
    <property type="entry name" value="BILIVERDIN REDUCTASE A"/>
    <property type="match status" value="1"/>
</dbReference>
<dbReference type="Pfam" id="PF22725">
    <property type="entry name" value="GFO_IDH_MocA_C3"/>
    <property type="match status" value="1"/>
</dbReference>
<dbReference type="Proteomes" id="UP000756860">
    <property type="component" value="Unassembled WGS sequence"/>
</dbReference>
<dbReference type="Gene3D" id="3.30.360.10">
    <property type="entry name" value="Dihydrodipicolinate Reductase, domain 2"/>
    <property type="match status" value="1"/>
</dbReference>
<dbReference type="EMBL" id="JAHCVK010000002">
    <property type="protein sequence ID" value="MBT0652918.1"/>
    <property type="molecule type" value="Genomic_DNA"/>
</dbReference>
<evidence type="ECO:0000259" key="2">
    <source>
        <dbReference type="Pfam" id="PF22725"/>
    </source>
</evidence>
<dbReference type="PANTHER" id="PTHR43377:SF6">
    <property type="entry name" value="GFO_IDH_MOCA-LIKE OXIDOREDUCTASE N-TERMINAL DOMAIN-CONTAINING PROTEIN"/>
    <property type="match status" value="1"/>
</dbReference>
<comment type="caution">
    <text evidence="3">The sequence shown here is derived from an EMBL/GenBank/DDBJ whole genome shotgun (WGS) entry which is preliminary data.</text>
</comment>
<evidence type="ECO:0000259" key="1">
    <source>
        <dbReference type="Pfam" id="PF01408"/>
    </source>
</evidence>
<evidence type="ECO:0000313" key="3">
    <source>
        <dbReference type="EMBL" id="MBT0652918.1"/>
    </source>
</evidence>
<dbReference type="InterPro" id="IPR051450">
    <property type="entry name" value="Gfo/Idh/MocA_Oxidoreductases"/>
</dbReference>
<dbReference type="InterPro" id="IPR036291">
    <property type="entry name" value="NAD(P)-bd_dom_sf"/>
</dbReference>
<evidence type="ECO:0000313" key="4">
    <source>
        <dbReference type="Proteomes" id="UP000756860"/>
    </source>
</evidence>
<protein>
    <submittedName>
        <fullName evidence="3">Gfo/Idh/MocA family oxidoreductase</fullName>
    </submittedName>
</protein>
<feature type="domain" description="GFO/IDH/MocA-like oxidoreductase" evidence="2">
    <location>
        <begin position="130"/>
        <end position="232"/>
    </location>
</feature>
<name>A0ABS5SC22_9BACT</name>
<gene>
    <name evidence="3" type="ORF">KI810_07610</name>
</gene>
<feature type="domain" description="Gfo/Idh/MocA-like oxidoreductase N-terminal" evidence="1">
    <location>
        <begin position="2"/>
        <end position="121"/>
    </location>
</feature>
<sequence length="334" mass="37771">MINLGVIGYGYWGPNVVRNFNGIPNAEVVSICDYQQNALKRAKNIYPKTNIISDCREILFSPRIDAVAIVTPVSTHYDIARQALENGKHIFIEKPFTSSVEQAEKLIELAEKKNLKIMVDHTFLFTGAVKKIKQLIDDGTIGDLYYFDSTRVNLGLFQKDVNVVWDLAPHDLSIMDYLFNKNAVAVAATGMAHFDNDLENVAYITVYLSGNLIAHINVNWLSPVKIRMTMIGGCKKMVVWNDLVSDEKLRVYDRGVEPEDKVSAYPLRVNYRSGDMWAPKVEQSEALKEEAEYFIDCIANDKKPFNDGYSGLRVIKMLEATERSIKKGGELVYL</sequence>
<dbReference type="SUPFAM" id="SSF55347">
    <property type="entry name" value="Glyceraldehyde-3-phosphate dehydrogenase-like, C-terminal domain"/>
    <property type="match status" value="1"/>
</dbReference>
<organism evidence="3 4">
    <name type="scientific">Geomobilimonas luticola</name>
    <dbReference type="NCBI Taxonomy" id="1114878"/>
    <lineage>
        <taxon>Bacteria</taxon>
        <taxon>Pseudomonadati</taxon>
        <taxon>Thermodesulfobacteriota</taxon>
        <taxon>Desulfuromonadia</taxon>
        <taxon>Geobacterales</taxon>
        <taxon>Geobacteraceae</taxon>
        <taxon>Geomobilimonas</taxon>
    </lineage>
</organism>
<dbReference type="Gene3D" id="3.40.50.720">
    <property type="entry name" value="NAD(P)-binding Rossmann-like Domain"/>
    <property type="match status" value="1"/>
</dbReference>